<name>A0AAN6VCD8_9PEZI</name>
<feature type="domain" description="Cupin type-2" evidence="1">
    <location>
        <begin position="59"/>
        <end position="107"/>
    </location>
</feature>
<reference evidence="2" key="2">
    <citation type="submission" date="2023-05" db="EMBL/GenBank/DDBJ databases">
        <authorList>
            <consortium name="Lawrence Berkeley National Laboratory"/>
            <person name="Steindorff A."/>
            <person name="Hensen N."/>
            <person name="Bonometti L."/>
            <person name="Westerberg I."/>
            <person name="Brannstrom I.O."/>
            <person name="Guillou S."/>
            <person name="Cros-Aarteil S."/>
            <person name="Calhoun S."/>
            <person name="Haridas S."/>
            <person name="Kuo A."/>
            <person name="Mondo S."/>
            <person name="Pangilinan J."/>
            <person name="Riley R."/>
            <person name="Labutti K."/>
            <person name="Andreopoulos B."/>
            <person name="Lipzen A."/>
            <person name="Chen C."/>
            <person name="Yanf M."/>
            <person name="Daum C."/>
            <person name="Ng V."/>
            <person name="Clum A."/>
            <person name="Ohm R."/>
            <person name="Martin F."/>
            <person name="Silar P."/>
            <person name="Natvig D."/>
            <person name="Lalanne C."/>
            <person name="Gautier V."/>
            <person name="Ament-Velasquez S.L."/>
            <person name="Kruys A."/>
            <person name="Hutchinson M.I."/>
            <person name="Powell A.J."/>
            <person name="Barry K."/>
            <person name="Miller A.N."/>
            <person name="Grigoriev I.V."/>
            <person name="Debuchy R."/>
            <person name="Gladieux P."/>
            <person name="Thoren M.H."/>
            <person name="Johannesson H."/>
        </authorList>
    </citation>
    <scope>NUCLEOTIDE SEQUENCE</scope>
    <source>
        <strain evidence="2">CBS 538.74</strain>
    </source>
</reference>
<dbReference type="AlphaFoldDB" id="A0AAN6VCD8"/>
<evidence type="ECO:0000313" key="3">
    <source>
        <dbReference type="Proteomes" id="UP001302745"/>
    </source>
</evidence>
<organism evidence="2 3">
    <name type="scientific">Chaetomidium leptoderma</name>
    <dbReference type="NCBI Taxonomy" id="669021"/>
    <lineage>
        <taxon>Eukaryota</taxon>
        <taxon>Fungi</taxon>
        <taxon>Dikarya</taxon>
        <taxon>Ascomycota</taxon>
        <taxon>Pezizomycotina</taxon>
        <taxon>Sordariomycetes</taxon>
        <taxon>Sordariomycetidae</taxon>
        <taxon>Sordariales</taxon>
        <taxon>Chaetomiaceae</taxon>
        <taxon>Chaetomidium</taxon>
    </lineage>
</organism>
<comment type="caution">
    <text evidence="2">The sequence shown here is derived from an EMBL/GenBank/DDBJ whole genome shotgun (WGS) entry which is preliminary data.</text>
</comment>
<dbReference type="EMBL" id="MU857263">
    <property type="protein sequence ID" value="KAK4148767.1"/>
    <property type="molecule type" value="Genomic_DNA"/>
</dbReference>
<dbReference type="InterPro" id="IPR011051">
    <property type="entry name" value="RmlC_Cupin_sf"/>
</dbReference>
<sequence>MDPASLSLPRERHDGILTITAFEGAITVRVLPDSEKAERAFMFDIVFQTRHPRLQGVPKPPEHFHPFQEEYMTVLEGTLVVEVDGVEHALKPGDAEFAVRRGANHRLYPPRRNEGPPAAQAAAEEDEVVRFLLSGEQTPNPFKLDLVFFENWYAYQELLVVHQARLDVFRLLSMFDAGDSYLTLPWWVPFRSTVSQAVGVVGGRWIGGLLGYQPFYKEWTTEWDLACEKMETSIFQRRFSDRKKAS</sequence>
<accession>A0AAN6VCD8</accession>
<protein>
    <recommendedName>
        <fullName evidence="1">Cupin type-2 domain-containing protein</fullName>
    </recommendedName>
</protein>
<gene>
    <name evidence="2" type="ORF">C8A00DRAFT_38645</name>
</gene>
<dbReference type="InterPro" id="IPR013096">
    <property type="entry name" value="Cupin_2"/>
</dbReference>
<dbReference type="Pfam" id="PF07883">
    <property type="entry name" value="Cupin_2"/>
    <property type="match status" value="1"/>
</dbReference>
<dbReference type="SUPFAM" id="SSF51182">
    <property type="entry name" value="RmlC-like cupins"/>
    <property type="match status" value="1"/>
</dbReference>
<dbReference type="Proteomes" id="UP001302745">
    <property type="component" value="Unassembled WGS sequence"/>
</dbReference>
<dbReference type="Gene3D" id="2.60.120.10">
    <property type="entry name" value="Jelly Rolls"/>
    <property type="match status" value="1"/>
</dbReference>
<reference evidence="2" key="1">
    <citation type="journal article" date="2023" name="Mol. Phylogenet. Evol.">
        <title>Genome-scale phylogeny and comparative genomics of the fungal order Sordariales.</title>
        <authorList>
            <person name="Hensen N."/>
            <person name="Bonometti L."/>
            <person name="Westerberg I."/>
            <person name="Brannstrom I.O."/>
            <person name="Guillou S."/>
            <person name="Cros-Aarteil S."/>
            <person name="Calhoun S."/>
            <person name="Haridas S."/>
            <person name="Kuo A."/>
            <person name="Mondo S."/>
            <person name="Pangilinan J."/>
            <person name="Riley R."/>
            <person name="LaButti K."/>
            <person name="Andreopoulos B."/>
            <person name="Lipzen A."/>
            <person name="Chen C."/>
            <person name="Yan M."/>
            <person name="Daum C."/>
            <person name="Ng V."/>
            <person name="Clum A."/>
            <person name="Steindorff A."/>
            <person name="Ohm R.A."/>
            <person name="Martin F."/>
            <person name="Silar P."/>
            <person name="Natvig D.O."/>
            <person name="Lalanne C."/>
            <person name="Gautier V."/>
            <person name="Ament-Velasquez S.L."/>
            <person name="Kruys A."/>
            <person name="Hutchinson M.I."/>
            <person name="Powell A.J."/>
            <person name="Barry K."/>
            <person name="Miller A.N."/>
            <person name="Grigoriev I.V."/>
            <person name="Debuchy R."/>
            <person name="Gladieux P."/>
            <person name="Hiltunen Thoren M."/>
            <person name="Johannesson H."/>
        </authorList>
    </citation>
    <scope>NUCLEOTIDE SEQUENCE</scope>
    <source>
        <strain evidence="2">CBS 538.74</strain>
    </source>
</reference>
<proteinExistence type="predicted"/>
<evidence type="ECO:0000313" key="2">
    <source>
        <dbReference type="EMBL" id="KAK4148767.1"/>
    </source>
</evidence>
<dbReference type="InterPro" id="IPR014710">
    <property type="entry name" value="RmlC-like_jellyroll"/>
</dbReference>
<keyword evidence="3" id="KW-1185">Reference proteome</keyword>
<evidence type="ECO:0000259" key="1">
    <source>
        <dbReference type="Pfam" id="PF07883"/>
    </source>
</evidence>